<reference evidence="2" key="2">
    <citation type="journal article" date="2022" name="Res Sq">
        <title>Comparative Genomics Reveals Insights into the Divergent Evolution of Astigmatic Mites and Household Pest Adaptations.</title>
        <authorList>
            <person name="Xiong Q."/>
            <person name="Wan A.T.-Y."/>
            <person name="Liu X.-Y."/>
            <person name="Fung C.S.-H."/>
            <person name="Xiao X."/>
            <person name="Malainual N."/>
            <person name="Hou J."/>
            <person name="Wang L."/>
            <person name="Wang M."/>
            <person name="Yang K."/>
            <person name="Cui Y."/>
            <person name="Leung E."/>
            <person name="Nong W."/>
            <person name="Shin S.-K."/>
            <person name="Au S."/>
            <person name="Jeong K.Y."/>
            <person name="Chew F.T."/>
            <person name="Hui J."/>
            <person name="Leung T.F."/>
            <person name="Tungtrongchitr A."/>
            <person name="Zhong N."/>
            <person name="Liu Z."/>
            <person name="Tsui S."/>
        </authorList>
    </citation>
    <scope>NUCLEOTIDE SEQUENCE</scope>
    <source>
        <strain evidence="2">Derf</strain>
        <tissue evidence="2">Whole organism</tissue>
    </source>
</reference>
<feature type="chain" id="PRO_5037066556" description="DFP2" evidence="1">
    <location>
        <begin position="17"/>
        <end position="562"/>
    </location>
</feature>
<protein>
    <recommendedName>
        <fullName evidence="4">DFP2</fullName>
    </recommendedName>
</protein>
<evidence type="ECO:0000256" key="1">
    <source>
        <dbReference type="SAM" id="SignalP"/>
    </source>
</evidence>
<name>A0A922HMX1_DERFA</name>
<dbReference type="AlphaFoldDB" id="A0A922HMX1"/>
<keyword evidence="3" id="KW-1185">Reference proteome</keyword>
<comment type="caution">
    <text evidence="2">The sequence shown here is derived from an EMBL/GenBank/DDBJ whole genome shotgun (WGS) entry which is preliminary data.</text>
</comment>
<keyword evidence="1" id="KW-0732">Signal</keyword>
<sequence length="562" mass="58495">MFQLAILSAILGMSAAISYGGGGGGGGYSIGYISGKGGSGGGGGGGGFGGGGGGGGGIMVPAAVISNHQIRQFDVPSSGFINPTTIDVPANFIPVNFIFRSASSMVNVAQKHSSAPGSFQESHSQDEPHKLVHSITKPIIQEVREIITPYRRVTQTVEPVRESVETIVARNAGGGSGGGFGGGFGAGGFGGGGGGGGKGGGYSGGSSGGYGGSSGGYSSGSSGGYGGSSSGYEISLKQQQRQQQLTPKMKHFYQSFNKRNPYLEDGAIDYKQQQQQIHLLVDPEYYHHTTFNQHKSPFVGTSSVGTDSEPINLPVITRRQPPLTICLALVGMAAAAAFMPLSVSHGNLYSGTKFISSGNYGLGGLSLLARPSMMTTNYLTYAAQPNLLAAQAIETGPIVAAVNSNHKLSMYDVPSTFSAMAPLNIEVPSSSPTVNFLMKSRSSNINVESLHEGQAGTLKETASEDQPHINRHTVHRPIVQEVREIISPYRRIEQKINPVQEQMETIVPRGQQQIAYAAQPLSIAQPIVQTAVPLVQARAPAVSVIGLKSYGLTDFAGAAYKP</sequence>
<evidence type="ECO:0000313" key="3">
    <source>
        <dbReference type="Proteomes" id="UP000790347"/>
    </source>
</evidence>
<evidence type="ECO:0008006" key="4">
    <source>
        <dbReference type="Google" id="ProtNLM"/>
    </source>
</evidence>
<dbReference type="EMBL" id="ASGP02000008">
    <property type="protein sequence ID" value="KAH9493703.1"/>
    <property type="molecule type" value="Genomic_DNA"/>
</dbReference>
<reference evidence="2" key="1">
    <citation type="submission" date="2013-05" db="EMBL/GenBank/DDBJ databases">
        <authorList>
            <person name="Yim A.K.Y."/>
            <person name="Chan T.F."/>
            <person name="Ji K.M."/>
            <person name="Liu X.Y."/>
            <person name="Zhou J.W."/>
            <person name="Li R.Q."/>
            <person name="Yang K.Y."/>
            <person name="Li J."/>
            <person name="Li M."/>
            <person name="Law P.T.W."/>
            <person name="Wu Y.L."/>
            <person name="Cai Z.L."/>
            <person name="Qin H."/>
            <person name="Bao Y."/>
            <person name="Leung R.K.K."/>
            <person name="Ng P.K.S."/>
            <person name="Zou J."/>
            <person name="Zhong X.J."/>
            <person name="Ran P.X."/>
            <person name="Zhong N.S."/>
            <person name="Liu Z.G."/>
            <person name="Tsui S.K.W."/>
        </authorList>
    </citation>
    <scope>NUCLEOTIDE SEQUENCE</scope>
    <source>
        <strain evidence="2">Derf</strain>
        <tissue evidence="2">Whole organism</tissue>
    </source>
</reference>
<organism evidence="2 3">
    <name type="scientific">Dermatophagoides farinae</name>
    <name type="common">American house dust mite</name>
    <dbReference type="NCBI Taxonomy" id="6954"/>
    <lineage>
        <taxon>Eukaryota</taxon>
        <taxon>Metazoa</taxon>
        <taxon>Ecdysozoa</taxon>
        <taxon>Arthropoda</taxon>
        <taxon>Chelicerata</taxon>
        <taxon>Arachnida</taxon>
        <taxon>Acari</taxon>
        <taxon>Acariformes</taxon>
        <taxon>Sarcoptiformes</taxon>
        <taxon>Astigmata</taxon>
        <taxon>Psoroptidia</taxon>
        <taxon>Analgoidea</taxon>
        <taxon>Pyroglyphidae</taxon>
        <taxon>Dermatophagoidinae</taxon>
        <taxon>Dermatophagoides</taxon>
    </lineage>
</organism>
<proteinExistence type="predicted"/>
<evidence type="ECO:0000313" key="2">
    <source>
        <dbReference type="EMBL" id="KAH9493703.1"/>
    </source>
</evidence>
<accession>A0A922HMX1</accession>
<feature type="signal peptide" evidence="1">
    <location>
        <begin position="1"/>
        <end position="16"/>
    </location>
</feature>
<gene>
    <name evidence="2" type="ORF">DERF_014439</name>
</gene>
<dbReference type="Proteomes" id="UP000790347">
    <property type="component" value="Unassembled WGS sequence"/>
</dbReference>